<keyword evidence="1" id="KW-0732">Signal</keyword>
<name>A0A6P2D6J0_9BACT</name>
<sequence>MTRFLVAVAAVVIGAGPALAGGPPPVYVVVDKVTVEANKVTIHGSFIRLKEGRGADYEAPVEGVVCLGLDERKAAECRTEWGQWAKAAGTGRAISVGMCGDAGTMLTVKIHKLGTQIKGADAEYTTGHIGMVTAKQEWADQPPVKTLLAFVKTKKTG</sequence>
<evidence type="ECO:0000256" key="1">
    <source>
        <dbReference type="SAM" id="SignalP"/>
    </source>
</evidence>
<dbReference type="EMBL" id="LR593886">
    <property type="protein sequence ID" value="VTR96075.1"/>
    <property type="molecule type" value="Genomic_DNA"/>
</dbReference>
<dbReference type="RefSeq" id="WP_162670412.1">
    <property type="nucleotide sequence ID" value="NZ_LR593886.1"/>
</dbReference>
<dbReference type="Proteomes" id="UP000464178">
    <property type="component" value="Chromosome"/>
</dbReference>
<protein>
    <submittedName>
        <fullName evidence="2">Uncharacterized protein</fullName>
    </submittedName>
</protein>
<organism evidence="2 3">
    <name type="scientific">Gemmata massiliana</name>
    <dbReference type="NCBI Taxonomy" id="1210884"/>
    <lineage>
        <taxon>Bacteria</taxon>
        <taxon>Pseudomonadati</taxon>
        <taxon>Planctomycetota</taxon>
        <taxon>Planctomycetia</taxon>
        <taxon>Gemmatales</taxon>
        <taxon>Gemmataceae</taxon>
        <taxon>Gemmata</taxon>
    </lineage>
</organism>
<accession>A0A6P2D6J0</accession>
<gene>
    <name evidence="2" type="ORF">SOIL9_16390</name>
</gene>
<dbReference type="AlphaFoldDB" id="A0A6P2D6J0"/>
<dbReference type="KEGG" id="gms:SOIL9_16390"/>
<feature type="chain" id="PRO_5026652169" evidence="1">
    <location>
        <begin position="21"/>
        <end position="157"/>
    </location>
</feature>
<reference evidence="2 3" key="1">
    <citation type="submission" date="2019-05" db="EMBL/GenBank/DDBJ databases">
        <authorList>
            <consortium name="Science for Life Laboratories"/>
        </authorList>
    </citation>
    <scope>NUCLEOTIDE SEQUENCE [LARGE SCALE GENOMIC DNA]</scope>
    <source>
        <strain evidence="2">Soil9</strain>
    </source>
</reference>
<proteinExistence type="predicted"/>
<feature type="signal peptide" evidence="1">
    <location>
        <begin position="1"/>
        <end position="20"/>
    </location>
</feature>
<keyword evidence="3" id="KW-1185">Reference proteome</keyword>
<evidence type="ECO:0000313" key="3">
    <source>
        <dbReference type="Proteomes" id="UP000464178"/>
    </source>
</evidence>
<evidence type="ECO:0000313" key="2">
    <source>
        <dbReference type="EMBL" id="VTR96075.1"/>
    </source>
</evidence>